<gene>
    <name evidence="2" type="ORF">CSW08_08380</name>
</gene>
<dbReference type="InterPro" id="IPR028212">
    <property type="entry name" value="GHL6"/>
</dbReference>
<keyword evidence="3" id="KW-1185">Reference proteome</keyword>
<dbReference type="GO" id="GO:0004565">
    <property type="term" value="F:beta-galactosidase activity"/>
    <property type="evidence" value="ECO:0007669"/>
    <property type="project" value="InterPro"/>
</dbReference>
<evidence type="ECO:0000313" key="3">
    <source>
        <dbReference type="Proteomes" id="UP000233435"/>
    </source>
</evidence>
<organism evidence="2 3">
    <name type="scientific">Confluentibacter flavum</name>
    <dbReference type="NCBI Taxonomy" id="1909700"/>
    <lineage>
        <taxon>Bacteria</taxon>
        <taxon>Pseudomonadati</taxon>
        <taxon>Bacteroidota</taxon>
        <taxon>Flavobacteriia</taxon>
        <taxon>Flavobacteriales</taxon>
        <taxon>Flavobacteriaceae</taxon>
        <taxon>Confluentibacter</taxon>
    </lineage>
</organism>
<dbReference type="InterPro" id="IPR029062">
    <property type="entry name" value="Class_I_gatase-like"/>
</dbReference>
<dbReference type="Proteomes" id="UP000233435">
    <property type="component" value="Unassembled WGS sequence"/>
</dbReference>
<evidence type="ECO:0000313" key="2">
    <source>
        <dbReference type="EMBL" id="PKQ45373.1"/>
    </source>
</evidence>
<dbReference type="PROSITE" id="PS51318">
    <property type="entry name" value="TAT"/>
    <property type="match status" value="1"/>
</dbReference>
<dbReference type="GO" id="GO:0005975">
    <property type="term" value="P:carbohydrate metabolic process"/>
    <property type="evidence" value="ECO:0007669"/>
    <property type="project" value="InterPro"/>
</dbReference>
<dbReference type="EMBL" id="PJEO01000027">
    <property type="protein sequence ID" value="PKQ45373.1"/>
    <property type="molecule type" value="Genomic_DNA"/>
</dbReference>
<dbReference type="InterPro" id="IPR006311">
    <property type="entry name" value="TAT_signal"/>
</dbReference>
<comment type="caution">
    <text evidence="2">The sequence shown here is derived from an EMBL/GenBank/DDBJ whole genome shotgun (WGS) entry which is preliminary data.</text>
</comment>
<dbReference type="Pfam" id="PF08532">
    <property type="entry name" value="Glyco_hydro_42M"/>
    <property type="match status" value="1"/>
</dbReference>
<proteinExistence type="predicted"/>
<dbReference type="Pfam" id="PF14871">
    <property type="entry name" value="GHL6"/>
    <property type="match status" value="1"/>
</dbReference>
<dbReference type="CDD" id="cd03143">
    <property type="entry name" value="A4_beta-galactosidase_middle_domain"/>
    <property type="match status" value="1"/>
</dbReference>
<dbReference type="SUPFAM" id="SSF51445">
    <property type="entry name" value="(Trans)glycosidases"/>
    <property type="match status" value="1"/>
</dbReference>
<feature type="domain" description="Beta-galactosidase trimerisation" evidence="1">
    <location>
        <begin position="419"/>
        <end position="501"/>
    </location>
</feature>
<dbReference type="Gene3D" id="3.20.20.80">
    <property type="entry name" value="Glycosidases"/>
    <property type="match status" value="1"/>
</dbReference>
<protein>
    <recommendedName>
        <fullName evidence="1">Beta-galactosidase trimerisation domain-containing protein</fullName>
    </recommendedName>
</protein>
<reference evidence="2 3" key="1">
    <citation type="submission" date="2017-12" db="EMBL/GenBank/DDBJ databases">
        <title>Confluentibacter flavum sp. nov., isolated from the saline lake.</title>
        <authorList>
            <person name="Yu L."/>
        </authorList>
    </citation>
    <scope>NUCLEOTIDE SEQUENCE [LARGE SCALE GENOMIC DNA]</scope>
    <source>
        <strain evidence="2 3">3B</strain>
    </source>
</reference>
<accession>A0A2N3HKB6</accession>
<name>A0A2N3HKB6_9FLAO</name>
<dbReference type="InterPro" id="IPR017853">
    <property type="entry name" value="GH"/>
</dbReference>
<dbReference type="InterPro" id="IPR013738">
    <property type="entry name" value="Beta_galactosidase_Trimer"/>
</dbReference>
<dbReference type="Gene3D" id="3.40.50.880">
    <property type="match status" value="1"/>
</dbReference>
<evidence type="ECO:0000259" key="1">
    <source>
        <dbReference type="Pfam" id="PF08532"/>
    </source>
</evidence>
<dbReference type="OrthoDB" id="1095333at2"/>
<dbReference type="AlphaFoldDB" id="A0A2N3HKB6"/>
<dbReference type="SUPFAM" id="SSF52317">
    <property type="entry name" value="Class I glutamine amidotransferase-like"/>
    <property type="match status" value="1"/>
</dbReference>
<dbReference type="RefSeq" id="WP_106659442.1">
    <property type="nucleotide sequence ID" value="NZ_PJEO01000027.1"/>
</dbReference>
<sequence>MKQTRREFLSTTSLATAGVFLTNPLTSSAFHAITNSEDKWYLNMRRCAQHNFNEHDPANLNIEQWVDYWVSLKLDAIILTAGGFIAMYPTKLENHYKSQFLGNRDLFGDYLKALKKKGIRVIARIETNFIHMDIYKNKPEWFEMNKDGTPWRHSETPWIGRSCFFSNYRNEQITKVINEILSLYDVDGFFTNSWPEVEHAPRLCNSTYCKAYKNLTEKELADVAIEHTLTTIKLINETVKKKGSNIVYNVNIAGGIGAIQDLQKVGNLTNWMTTDHQGRGGGTPIWDCAQQGKVAYAVMKGRPVTNVVGTKTGPWRHSSKSEAETILWLAQTTSSGMIPWWVWLGSDLPDNRWQAIGRKYYQWLAKNDIHFTNKKSMSKIGVVFSNNVNALYNAPGRVPGGYWGDPVDTNSKGNTTDYLQGIYYALLEGRFVFDLVHDNDLTSEGLKNYKALILPNIALLSDQQAESLKGFVNNGGSLLATFETGLYNEKGELRNDFALSEIFDIHLKSGYTKPKGQVFYATVETEHEIIKEFKGLEHLPGGEFYIPIEASGKHIMNIKPPYPNGIPEMVYPYSRKELDSQEQDSNNPAIVVREKGDSRLVYFPTDIDKNVWARGSVDLSKIIQNSVRWMTEDKLNISVEGDGYVEVFAWETEAGFAIHILNYNNPNMTRASIRRFYPIGQQKIRVEIPSSITIKKAELLRSEKGLEITQTGSIVEFLIPSIEDFEIAALYK</sequence>